<protein>
    <submittedName>
        <fullName evidence="1">Uncharacterized protein</fullName>
    </submittedName>
</protein>
<dbReference type="EMBL" id="LHPG02000003">
    <property type="protein sequence ID" value="PRW59674.1"/>
    <property type="molecule type" value="Genomic_DNA"/>
</dbReference>
<dbReference type="InterPro" id="IPR023393">
    <property type="entry name" value="START-like_dom_sf"/>
</dbReference>
<evidence type="ECO:0000313" key="1">
    <source>
        <dbReference type="EMBL" id="PRW59674.1"/>
    </source>
</evidence>
<comment type="caution">
    <text evidence="1">The sequence shown here is derived from an EMBL/GenBank/DDBJ whole genome shotgun (WGS) entry which is preliminary data.</text>
</comment>
<dbReference type="OrthoDB" id="510292at2759"/>
<evidence type="ECO:0000313" key="2">
    <source>
        <dbReference type="Proteomes" id="UP000239899"/>
    </source>
</evidence>
<gene>
    <name evidence="1" type="ORF">C2E21_1542</name>
</gene>
<reference evidence="1 2" key="1">
    <citation type="journal article" date="2018" name="Plant J.">
        <title>Genome sequences of Chlorella sorokiniana UTEX 1602 and Micractinium conductrix SAG 241.80: implications to maltose excretion by a green alga.</title>
        <authorList>
            <person name="Arriola M.B."/>
            <person name="Velmurugan N."/>
            <person name="Zhang Y."/>
            <person name="Plunkett M.H."/>
            <person name="Hondzo H."/>
            <person name="Barney B.M."/>
        </authorList>
    </citation>
    <scope>NUCLEOTIDE SEQUENCE [LARGE SCALE GENOMIC DNA]</scope>
    <source>
        <strain evidence="2">UTEX 1602</strain>
    </source>
</reference>
<organism evidence="1 2">
    <name type="scientific">Chlorella sorokiniana</name>
    <name type="common">Freshwater green alga</name>
    <dbReference type="NCBI Taxonomy" id="3076"/>
    <lineage>
        <taxon>Eukaryota</taxon>
        <taxon>Viridiplantae</taxon>
        <taxon>Chlorophyta</taxon>
        <taxon>core chlorophytes</taxon>
        <taxon>Trebouxiophyceae</taxon>
        <taxon>Chlorellales</taxon>
        <taxon>Chlorellaceae</taxon>
        <taxon>Chlorella clade</taxon>
        <taxon>Chlorella</taxon>
    </lineage>
</organism>
<name>A0A2P6U028_CHLSO</name>
<dbReference type="Gene3D" id="3.30.530.20">
    <property type="match status" value="1"/>
</dbReference>
<proteinExistence type="predicted"/>
<dbReference type="SUPFAM" id="SSF55961">
    <property type="entry name" value="Bet v1-like"/>
    <property type="match status" value="1"/>
</dbReference>
<dbReference type="Proteomes" id="UP000239899">
    <property type="component" value="Unassembled WGS sequence"/>
</dbReference>
<keyword evidence="2" id="KW-1185">Reference proteome</keyword>
<accession>A0A2P6U028</accession>
<dbReference type="AlphaFoldDB" id="A0A2P6U028"/>
<sequence>MPASFALQEADLAAAAWEASPPAAPPAAALPAQPEALPQAPTILKRVDDVKGYLGAFTCAAIVEAPAEEVLRFLSTPSDFPKVYSAIQSVEEVGAAAPGGPITFVSHSVAHVLGLKVPAAIKMRLARSGELVRFATLEPSGMISAMDGVNAVVALPPGSSSADLEVEVDKFLGSLGVAGAGGAADGGTPAAALARQQVAEPRPPFASVALGLPAKFGVGPGATPATKAAPVPQPERCLVVMHQRLKVKLCPPGMGKLLRSHLMGMHSSNLQDLLAWLGGRGRQ</sequence>